<feature type="transmembrane region" description="Helical" evidence="1">
    <location>
        <begin position="177"/>
        <end position="198"/>
    </location>
</feature>
<proteinExistence type="predicted"/>
<keyword evidence="1" id="KW-0812">Transmembrane</keyword>
<organism evidence="2 3">
    <name type="scientific">Thelephora terrestris</name>
    <dbReference type="NCBI Taxonomy" id="56493"/>
    <lineage>
        <taxon>Eukaryota</taxon>
        <taxon>Fungi</taxon>
        <taxon>Dikarya</taxon>
        <taxon>Basidiomycota</taxon>
        <taxon>Agaricomycotina</taxon>
        <taxon>Agaricomycetes</taxon>
        <taxon>Thelephorales</taxon>
        <taxon>Thelephoraceae</taxon>
        <taxon>Thelephora</taxon>
    </lineage>
</organism>
<keyword evidence="1" id="KW-0472">Membrane</keyword>
<dbReference type="Proteomes" id="UP000736335">
    <property type="component" value="Unassembled WGS sequence"/>
</dbReference>
<protein>
    <submittedName>
        <fullName evidence="2">Uncharacterized protein</fullName>
    </submittedName>
</protein>
<keyword evidence="1" id="KW-1133">Transmembrane helix</keyword>
<evidence type="ECO:0000256" key="1">
    <source>
        <dbReference type="SAM" id="Phobius"/>
    </source>
</evidence>
<accession>A0A9P6HGM2</accession>
<sequence>MVSDPISQSLFLFPCSHIFWSQGTHGRKLRRDRCNIKSPPPYPFIPPFGEQSQHRPNREPFINTAPDCGLSIIPFHTLREVFKPLIPTRSKPGRLSRSPHLRLCTTEVLHGTVSRRGRWSLKFFVSESLKRWRAPVAVVSSMLLARSRLEKLRRFGSKNVRTSLTQFVRFQISIRFALPKTLSLWTSLFTILCIFLSFC</sequence>
<dbReference type="EMBL" id="WIUZ02000006">
    <property type="protein sequence ID" value="KAF9786342.1"/>
    <property type="molecule type" value="Genomic_DNA"/>
</dbReference>
<dbReference type="AlphaFoldDB" id="A0A9P6HGM2"/>
<comment type="caution">
    <text evidence="2">The sequence shown here is derived from an EMBL/GenBank/DDBJ whole genome shotgun (WGS) entry which is preliminary data.</text>
</comment>
<reference evidence="2" key="1">
    <citation type="journal article" date="2020" name="Nat. Commun.">
        <title>Large-scale genome sequencing of mycorrhizal fungi provides insights into the early evolution of symbiotic traits.</title>
        <authorList>
            <person name="Miyauchi S."/>
            <person name="Kiss E."/>
            <person name="Kuo A."/>
            <person name="Drula E."/>
            <person name="Kohler A."/>
            <person name="Sanchez-Garcia M."/>
            <person name="Morin E."/>
            <person name="Andreopoulos B."/>
            <person name="Barry K.W."/>
            <person name="Bonito G."/>
            <person name="Buee M."/>
            <person name="Carver A."/>
            <person name="Chen C."/>
            <person name="Cichocki N."/>
            <person name="Clum A."/>
            <person name="Culley D."/>
            <person name="Crous P.W."/>
            <person name="Fauchery L."/>
            <person name="Girlanda M."/>
            <person name="Hayes R.D."/>
            <person name="Keri Z."/>
            <person name="LaButti K."/>
            <person name="Lipzen A."/>
            <person name="Lombard V."/>
            <person name="Magnuson J."/>
            <person name="Maillard F."/>
            <person name="Murat C."/>
            <person name="Nolan M."/>
            <person name="Ohm R.A."/>
            <person name="Pangilinan J."/>
            <person name="Pereira M.F."/>
            <person name="Perotto S."/>
            <person name="Peter M."/>
            <person name="Pfister S."/>
            <person name="Riley R."/>
            <person name="Sitrit Y."/>
            <person name="Stielow J.B."/>
            <person name="Szollosi G."/>
            <person name="Zifcakova L."/>
            <person name="Stursova M."/>
            <person name="Spatafora J.W."/>
            <person name="Tedersoo L."/>
            <person name="Vaario L.M."/>
            <person name="Yamada A."/>
            <person name="Yan M."/>
            <person name="Wang P."/>
            <person name="Xu J."/>
            <person name="Bruns T."/>
            <person name="Baldrian P."/>
            <person name="Vilgalys R."/>
            <person name="Dunand C."/>
            <person name="Henrissat B."/>
            <person name="Grigoriev I.V."/>
            <person name="Hibbett D."/>
            <person name="Nagy L.G."/>
            <person name="Martin F.M."/>
        </authorList>
    </citation>
    <scope>NUCLEOTIDE SEQUENCE</scope>
    <source>
        <strain evidence="2">UH-Tt-Lm1</strain>
    </source>
</reference>
<evidence type="ECO:0000313" key="3">
    <source>
        <dbReference type="Proteomes" id="UP000736335"/>
    </source>
</evidence>
<evidence type="ECO:0000313" key="2">
    <source>
        <dbReference type="EMBL" id="KAF9786342.1"/>
    </source>
</evidence>
<gene>
    <name evidence="2" type="ORF">BJ322DRAFT_1059185</name>
</gene>
<reference evidence="2" key="2">
    <citation type="submission" date="2020-11" db="EMBL/GenBank/DDBJ databases">
        <authorList>
            <consortium name="DOE Joint Genome Institute"/>
            <person name="Kuo A."/>
            <person name="Miyauchi S."/>
            <person name="Kiss E."/>
            <person name="Drula E."/>
            <person name="Kohler A."/>
            <person name="Sanchez-Garcia M."/>
            <person name="Andreopoulos B."/>
            <person name="Barry K.W."/>
            <person name="Bonito G."/>
            <person name="Buee M."/>
            <person name="Carver A."/>
            <person name="Chen C."/>
            <person name="Cichocki N."/>
            <person name="Clum A."/>
            <person name="Culley D."/>
            <person name="Crous P.W."/>
            <person name="Fauchery L."/>
            <person name="Girlanda M."/>
            <person name="Hayes R."/>
            <person name="Keri Z."/>
            <person name="Labutti K."/>
            <person name="Lipzen A."/>
            <person name="Lombard V."/>
            <person name="Magnuson J."/>
            <person name="Maillard F."/>
            <person name="Morin E."/>
            <person name="Murat C."/>
            <person name="Nolan M."/>
            <person name="Ohm R."/>
            <person name="Pangilinan J."/>
            <person name="Pereira M."/>
            <person name="Perotto S."/>
            <person name="Peter M."/>
            <person name="Riley R."/>
            <person name="Sitrit Y."/>
            <person name="Stielow B."/>
            <person name="Szollosi G."/>
            <person name="Zifcakova L."/>
            <person name="Stursova M."/>
            <person name="Spatafora J.W."/>
            <person name="Tedersoo L."/>
            <person name="Vaario L.-M."/>
            <person name="Yamada A."/>
            <person name="Yan M."/>
            <person name="Wang P."/>
            <person name="Xu J."/>
            <person name="Bruns T."/>
            <person name="Baldrian P."/>
            <person name="Vilgalys R."/>
            <person name="Henrissat B."/>
            <person name="Grigoriev I.V."/>
            <person name="Hibbett D."/>
            <person name="Nagy L.G."/>
            <person name="Martin F.M."/>
        </authorList>
    </citation>
    <scope>NUCLEOTIDE SEQUENCE</scope>
    <source>
        <strain evidence="2">UH-Tt-Lm1</strain>
    </source>
</reference>
<name>A0A9P6HGM2_9AGAM</name>
<keyword evidence="3" id="KW-1185">Reference proteome</keyword>